<gene>
    <name evidence="1" type="primary">TC6_044</name>
</gene>
<dbReference type="EMBL" id="MG676466">
    <property type="protein sequence ID" value="AUG88555.1"/>
    <property type="molecule type" value="Genomic_DNA"/>
</dbReference>
<proteinExistence type="predicted"/>
<name>A0A2H5BQG2_9CAUD</name>
<evidence type="ECO:0000313" key="2">
    <source>
        <dbReference type="Proteomes" id="UP000241282"/>
    </source>
</evidence>
<evidence type="ECO:0000313" key="1">
    <source>
        <dbReference type="EMBL" id="AUG88555.1"/>
    </source>
</evidence>
<sequence>MYEVCREYETGLKKIVSYTSKKEAAEAYQRRQYEELKKKFGE</sequence>
<reference evidence="1 2" key="1">
    <citation type="submission" date="2017-12" db="EMBL/GenBank/DDBJ databases">
        <title>Genomic identification of Pseudomonas aeruginosa phage TC6.</title>
        <authorList>
            <person name="Lu S."/>
            <person name="Tang C."/>
            <person name="Deng C."/>
            <person name="Zhang Y."/>
            <person name="Xiao C."/>
        </authorList>
    </citation>
    <scope>NUCLEOTIDE SEQUENCE [LARGE SCALE GENOMIC DNA]</scope>
</reference>
<accession>A0A2H5BQG2</accession>
<dbReference type="Proteomes" id="UP000241282">
    <property type="component" value="Segment"/>
</dbReference>
<organism evidence="1 2">
    <name type="scientific">Pseudomonas phage TC6</name>
    <dbReference type="NCBI Taxonomy" id="2060947"/>
    <lineage>
        <taxon>Viruses</taxon>
        <taxon>Duplodnaviria</taxon>
        <taxon>Heunggongvirae</taxon>
        <taxon>Uroviricota</taxon>
        <taxon>Caudoviricetes</taxon>
        <taxon>Zobellviridae</taxon>
        <taxon>Paundecimvirus</taxon>
        <taxon>Paundecimvirus PA11</taxon>
    </lineage>
</organism>
<protein>
    <submittedName>
        <fullName evidence="1">Uncharacterized protein</fullName>
    </submittedName>
</protein>